<proteinExistence type="predicted"/>
<name>A0A378LNS4_9GAMM</name>
<sequence length="515" mass="59910">MTNASIHNMHAKHRVELEIQKQSYSFMFPFSIYRPTNISLRSIVYNFYTQRNLDFRSYRRQQLTKEHLILLSKILNKYRREIPFAQDMLGEIEKLLTNEQINYDLILALAMQHPVTDLIRYFGFMERQDVNSLISCVRNVFQEAVAEKMKGLESMNSYDLAVLSAKLSNNKLKAQMLERDGEDFEGEDLDKERNKTLTEIYESYYCLLATGNSEQSPLFSRIIGMRVPIIKTMDKMLVQFAKYNTYYEDSSINVSIVHSNKRFDYISVGTDQCVQYDPANSSYYQLQPPNSAQEMDSPWKATKKEVEGFEPKLMSVRITNCHNVLIRDIATNRFWLLHVSPGSIHGKNPISDFPVKNAYIDLQPQYSDKNMGIDKNTQLEVIVVDKKGYFNEELLRKRVPGNIVSLKVITPSIEMPEVLSPNEEHQYMYHVCFNPKQNLLVVKQNDTYLEYADVFTLSLDHSIENTSQEEMRYSSLAQRFGINAERTRAHLSETRIEADTVENDEKKIGDIEIKS</sequence>
<gene>
    <name evidence="1" type="ORF">NCTC11532_00507</name>
</gene>
<accession>A0A378LNS4</accession>
<organism evidence="1 2">
    <name type="scientific">Legionella wadsworthii</name>
    <dbReference type="NCBI Taxonomy" id="28088"/>
    <lineage>
        <taxon>Bacteria</taxon>
        <taxon>Pseudomonadati</taxon>
        <taxon>Pseudomonadota</taxon>
        <taxon>Gammaproteobacteria</taxon>
        <taxon>Legionellales</taxon>
        <taxon>Legionellaceae</taxon>
        <taxon>Legionella</taxon>
    </lineage>
</organism>
<keyword evidence="2" id="KW-1185">Reference proteome</keyword>
<evidence type="ECO:0000313" key="2">
    <source>
        <dbReference type="Proteomes" id="UP000255297"/>
    </source>
</evidence>
<dbReference type="AlphaFoldDB" id="A0A378LNS4"/>
<reference evidence="1 2" key="1">
    <citation type="submission" date="2018-06" db="EMBL/GenBank/DDBJ databases">
        <authorList>
            <consortium name="Pathogen Informatics"/>
            <person name="Doyle S."/>
        </authorList>
    </citation>
    <scope>NUCLEOTIDE SEQUENCE [LARGE SCALE GENOMIC DNA]</scope>
    <source>
        <strain evidence="1 2">NCTC11532</strain>
    </source>
</reference>
<dbReference type="EMBL" id="UGPB01000001">
    <property type="protein sequence ID" value="STY28337.1"/>
    <property type="molecule type" value="Genomic_DNA"/>
</dbReference>
<protein>
    <submittedName>
        <fullName evidence="1">Uncharacterized protein</fullName>
    </submittedName>
</protein>
<dbReference type="Proteomes" id="UP000255297">
    <property type="component" value="Unassembled WGS sequence"/>
</dbReference>
<evidence type="ECO:0000313" key="1">
    <source>
        <dbReference type="EMBL" id="STY28337.1"/>
    </source>
</evidence>